<name>A0A6J4US79_9BACT</name>
<proteinExistence type="predicted"/>
<reference evidence="1" key="1">
    <citation type="submission" date="2020-02" db="EMBL/GenBank/DDBJ databases">
        <authorList>
            <person name="Meier V. D."/>
        </authorList>
    </citation>
    <scope>NUCLEOTIDE SEQUENCE</scope>
    <source>
        <strain evidence="1">AVDCRST_MAG43</strain>
    </source>
</reference>
<gene>
    <name evidence="1" type="ORF">AVDCRST_MAG43-1516</name>
</gene>
<protein>
    <submittedName>
        <fullName evidence="1">Uncharacterized protein</fullName>
    </submittedName>
</protein>
<dbReference type="EMBL" id="CADCWI010000080">
    <property type="protein sequence ID" value="CAA9556579.1"/>
    <property type="molecule type" value="Genomic_DNA"/>
</dbReference>
<sequence length="47" mass="5258">MTTLACQRGHLFVRMAHTTQLDGDPTIPVTYLDFCWLPWANSSSSTS</sequence>
<dbReference type="AlphaFoldDB" id="A0A6J4US79"/>
<evidence type="ECO:0000313" key="1">
    <source>
        <dbReference type="EMBL" id="CAA9556579.1"/>
    </source>
</evidence>
<organism evidence="1">
    <name type="scientific">uncultured Thermomicrobiales bacterium</name>
    <dbReference type="NCBI Taxonomy" id="1645740"/>
    <lineage>
        <taxon>Bacteria</taxon>
        <taxon>Pseudomonadati</taxon>
        <taxon>Thermomicrobiota</taxon>
        <taxon>Thermomicrobia</taxon>
        <taxon>Thermomicrobiales</taxon>
        <taxon>environmental samples</taxon>
    </lineage>
</organism>
<accession>A0A6J4US79</accession>